<evidence type="ECO:0000313" key="1">
    <source>
        <dbReference type="EMBL" id="PMP78790.1"/>
    </source>
</evidence>
<comment type="caution">
    <text evidence="1">The sequence shown here is derived from an EMBL/GenBank/DDBJ whole genome shotgun (WGS) entry which is preliminary data.</text>
</comment>
<dbReference type="AlphaFoldDB" id="A0A2J6X319"/>
<organism evidence="1 2">
    <name type="scientific">Chloroflexus aggregans</name>
    <dbReference type="NCBI Taxonomy" id="152260"/>
    <lineage>
        <taxon>Bacteria</taxon>
        <taxon>Bacillati</taxon>
        <taxon>Chloroflexota</taxon>
        <taxon>Chloroflexia</taxon>
        <taxon>Chloroflexales</taxon>
        <taxon>Chloroflexineae</taxon>
        <taxon>Chloroflexaceae</taxon>
        <taxon>Chloroflexus</taxon>
    </lineage>
</organism>
<protein>
    <submittedName>
        <fullName evidence="1">NADH-quinone oxidoreductase subunit C</fullName>
    </submittedName>
</protein>
<name>A0A2J6X319_9CHLR</name>
<reference evidence="1 2" key="1">
    <citation type="submission" date="2018-01" db="EMBL/GenBank/DDBJ databases">
        <title>Metagenomic assembled genomes from two thermal pools in the Uzon Caldera, Kamchatka, Russia.</title>
        <authorList>
            <person name="Wilkins L."/>
            <person name="Ettinger C."/>
        </authorList>
    </citation>
    <scope>NUCLEOTIDE SEQUENCE [LARGE SCALE GENOMIC DNA]</scope>
    <source>
        <strain evidence="1">ZAV-02</strain>
    </source>
</reference>
<dbReference type="Proteomes" id="UP000243376">
    <property type="component" value="Unassembled WGS sequence"/>
</dbReference>
<gene>
    <name evidence="1" type="ORF">C0184_10570</name>
</gene>
<sequence>MPELTSTELKAKLAAALPDALLEPEPIAISPP</sequence>
<proteinExistence type="predicted"/>
<feature type="non-terminal residue" evidence="1">
    <location>
        <position position="32"/>
    </location>
</feature>
<accession>A0A2J6X319</accession>
<evidence type="ECO:0000313" key="2">
    <source>
        <dbReference type="Proteomes" id="UP000243376"/>
    </source>
</evidence>
<dbReference type="EMBL" id="PNIQ01000706">
    <property type="protein sequence ID" value="PMP78790.1"/>
    <property type="molecule type" value="Genomic_DNA"/>
</dbReference>